<dbReference type="SMART" id="SM00862">
    <property type="entry name" value="Trans_reg_C"/>
    <property type="match status" value="1"/>
</dbReference>
<feature type="transmembrane region" description="Helical" evidence="5">
    <location>
        <begin position="107"/>
        <end position="128"/>
    </location>
</feature>
<dbReference type="InterPro" id="IPR001867">
    <property type="entry name" value="OmpR/PhoB-type_DNA-bd"/>
</dbReference>
<evidence type="ECO:0000259" key="6">
    <source>
        <dbReference type="PROSITE" id="PS51755"/>
    </source>
</evidence>
<dbReference type="InterPro" id="IPR011659">
    <property type="entry name" value="WD40"/>
</dbReference>
<dbReference type="GO" id="GO:0000160">
    <property type="term" value="P:phosphorelay signal transduction system"/>
    <property type="evidence" value="ECO:0007669"/>
    <property type="project" value="InterPro"/>
</dbReference>
<feature type="region of interest" description="Disordered" evidence="4">
    <location>
        <begin position="77"/>
        <end position="98"/>
    </location>
</feature>
<keyword evidence="2 3" id="KW-0238">DNA-binding</keyword>
<sequence length="671" mass="75975">MEPLAMAVLVHFAENPNKVVSLEELIQHVWKGRIVGDHAIYRVINQIRKILGEDQNNAYITTIRKKGYQLVQPVQWQAAPDPGSPAPTQTSIDQAPLSPTRTNSTKFLSLLVALPLLVAAFWVGSYYLTKSASYRAMQAFNLIKPFSVLIGQEKDAAYSPDGHSIAYAHRAKGEPFFKLYVQSVDGESPRQLTRGSGDDTSPSWSPDGSSLVFVRHHEGQCQIMQMKTHDTNTTASPVVDCHASGLPNEVVWGQDEHIYYTDSLSAVDPYKIYKYSTKTSKREQLTNPESGKSKGDIHIALSNDNRRLAFSRDLNWGNTEVNVLDLHTSRITTLFNLNGWRKALAWSHDGEFLYYIDTNDDVYAYSLKHKFHKQVLGNTDTLHAISAHPLEDKLAIMTGETGVDIWGRTTDASDTDEPVIQSSEIDLYPELANQSDDVAFMSLRSGQPQIWIRSKQREYQLSKFTDGRLIPRLRWSPDDSAILATTDTEVYTFDVAKKTYQTIWQGSKPSRIETASWALDGKSIYFSSDLDGDWQIYQKQLGTDEPPVKITERGGYAPELTANGDMLFYKYHQNGIWKMNLADKSVEKLVNDTNIYAYDALYARGNGFYYLSIGKDTNTLTYVDLTTRDRQTLFPILNPLLDYTISADQKRVLFPKFLNEETEIKILEKRH</sequence>
<comment type="similarity">
    <text evidence="1">Belongs to the TolB family.</text>
</comment>
<dbReference type="Pfam" id="PF07676">
    <property type="entry name" value="PD40"/>
    <property type="match status" value="2"/>
</dbReference>
<dbReference type="EMBL" id="BMXA01000003">
    <property type="protein sequence ID" value="GHA10443.1"/>
    <property type="molecule type" value="Genomic_DNA"/>
</dbReference>
<evidence type="ECO:0000256" key="1">
    <source>
        <dbReference type="ARBA" id="ARBA00009820"/>
    </source>
</evidence>
<reference evidence="7" key="2">
    <citation type="submission" date="2020-09" db="EMBL/GenBank/DDBJ databases">
        <authorList>
            <person name="Sun Q."/>
            <person name="Kim S."/>
        </authorList>
    </citation>
    <scope>NUCLEOTIDE SEQUENCE</scope>
    <source>
        <strain evidence="7">KCTC 12711</strain>
    </source>
</reference>
<dbReference type="Pfam" id="PF00486">
    <property type="entry name" value="Trans_reg_C"/>
    <property type="match status" value="1"/>
</dbReference>
<dbReference type="Proteomes" id="UP000614811">
    <property type="component" value="Unassembled WGS sequence"/>
</dbReference>
<dbReference type="Gene3D" id="2.120.10.30">
    <property type="entry name" value="TolB, C-terminal domain"/>
    <property type="match status" value="3"/>
</dbReference>
<proteinExistence type="inferred from homology"/>
<comment type="caution">
    <text evidence="7">The sequence shown here is derived from an EMBL/GenBank/DDBJ whole genome shotgun (WGS) entry which is preliminary data.</text>
</comment>
<accession>A0A918RSA4</accession>
<organism evidence="7 8">
    <name type="scientific">Arenicella chitinivorans</name>
    <dbReference type="NCBI Taxonomy" id="1329800"/>
    <lineage>
        <taxon>Bacteria</taxon>
        <taxon>Pseudomonadati</taxon>
        <taxon>Pseudomonadota</taxon>
        <taxon>Gammaproteobacteria</taxon>
        <taxon>Arenicellales</taxon>
        <taxon>Arenicellaceae</taxon>
        <taxon>Arenicella</taxon>
    </lineage>
</organism>
<dbReference type="InterPro" id="IPR011042">
    <property type="entry name" value="6-blade_b-propeller_TolB-like"/>
</dbReference>
<feature type="domain" description="OmpR/PhoB-type" evidence="6">
    <location>
        <begin position="1"/>
        <end position="72"/>
    </location>
</feature>
<keyword evidence="5" id="KW-1133">Transmembrane helix</keyword>
<feature type="DNA-binding region" description="OmpR/PhoB-type" evidence="3">
    <location>
        <begin position="1"/>
        <end position="72"/>
    </location>
</feature>
<keyword evidence="5" id="KW-0812">Transmembrane</keyword>
<keyword evidence="8" id="KW-1185">Reference proteome</keyword>
<dbReference type="PROSITE" id="PS51755">
    <property type="entry name" value="OMPR_PHOB"/>
    <property type="match status" value="1"/>
</dbReference>
<dbReference type="PANTHER" id="PTHR36842">
    <property type="entry name" value="PROTEIN TOLB HOMOLOG"/>
    <property type="match status" value="1"/>
</dbReference>
<name>A0A918RSA4_9GAMM</name>
<dbReference type="CDD" id="cd00383">
    <property type="entry name" value="trans_reg_C"/>
    <property type="match status" value="1"/>
</dbReference>
<evidence type="ECO:0000313" key="8">
    <source>
        <dbReference type="Proteomes" id="UP000614811"/>
    </source>
</evidence>
<evidence type="ECO:0000256" key="2">
    <source>
        <dbReference type="ARBA" id="ARBA00023125"/>
    </source>
</evidence>
<dbReference type="PANTHER" id="PTHR36842:SF1">
    <property type="entry name" value="PROTEIN TOLB"/>
    <property type="match status" value="1"/>
</dbReference>
<feature type="compositionally biased region" description="Polar residues" evidence="4">
    <location>
        <begin position="86"/>
        <end position="98"/>
    </location>
</feature>
<dbReference type="AlphaFoldDB" id="A0A918RSA4"/>
<dbReference type="GO" id="GO:0003677">
    <property type="term" value="F:DNA binding"/>
    <property type="evidence" value="ECO:0007669"/>
    <property type="project" value="UniProtKB-UniRule"/>
</dbReference>
<evidence type="ECO:0000256" key="5">
    <source>
        <dbReference type="SAM" id="Phobius"/>
    </source>
</evidence>
<dbReference type="SUPFAM" id="SSF82171">
    <property type="entry name" value="DPP6 N-terminal domain-like"/>
    <property type="match status" value="2"/>
</dbReference>
<dbReference type="Gene3D" id="1.10.10.10">
    <property type="entry name" value="Winged helix-like DNA-binding domain superfamily/Winged helix DNA-binding domain"/>
    <property type="match status" value="1"/>
</dbReference>
<gene>
    <name evidence="7" type="ORF">GCM10008090_20060</name>
</gene>
<evidence type="ECO:0000313" key="7">
    <source>
        <dbReference type="EMBL" id="GHA10443.1"/>
    </source>
</evidence>
<keyword evidence="5" id="KW-0472">Membrane</keyword>
<dbReference type="GO" id="GO:0006355">
    <property type="term" value="P:regulation of DNA-templated transcription"/>
    <property type="evidence" value="ECO:0007669"/>
    <property type="project" value="InterPro"/>
</dbReference>
<evidence type="ECO:0000256" key="4">
    <source>
        <dbReference type="SAM" id="MobiDB-lite"/>
    </source>
</evidence>
<reference evidence="7" key="1">
    <citation type="journal article" date="2014" name="Int. J. Syst. Evol. Microbiol.">
        <title>Complete genome sequence of Corynebacterium casei LMG S-19264T (=DSM 44701T), isolated from a smear-ripened cheese.</title>
        <authorList>
            <consortium name="US DOE Joint Genome Institute (JGI-PGF)"/>
            <person name="Walter F."/>
            <person name="Albersmeier A."/>
            <person name="Kalinowski J."/>
            <person name="Ruckert C."/>
        </authorList>
    </citation>
    <scope>NUCLEOTIDE SEQUENCE</scope>
    <source>
        <strain evidence="7">KCTC 12711</strain>
    </source>
</reference>
<dbReference type="InterPro" id="IPR036388">
    <property type="entry name" value="WH-like_DNA-bd_sf"/>
</dbReference>
<dbReference type="InterPro" id="IPR016032">
    <property type="entry name" value="Sig_transdc_resp-reg_C-effctor"/>
</dbReference>
<evidence type="ECO:0000256" key="3">
    <source>
        <dbReference type="PROSITE-ProRule" id="PRU01091"/>
    </source>
</evidence>
<protein>
    <recommendedName>
        <fullName evidence="6">OmpR/PhoB-type domain-containing protein</fullName>
    </recommendedName>
</protein>
<dbReference type="SUPFAM" id="SSF46894">
    <property type="entry name" value="C-terminal effector domain of the bipartite response regulators"/>
    <property type="match status" value="1"/>
</dbReference>